<gene>
    <name evidence="3" type="ORF">SAMN04488535_1291</name>
</gene>
<dbReference type="Gene3D" id="2.30.24.10">
    <property type="entry name" value="CAT RNA-binding domain"/>
    <property type="match status" value="1"/>
</dbReference>
<evidence type="ECO:0000259" key="2">
    <source>
        <dbReference type="PROSITE" id="PS51372"/>
    </source>
</evidence>
<proteinExistence type="predicted"/>
<dbReference type="SUPFAM" id="SSF50151">
    <property type="entry name" value="SacY-like RNA-binding domain"/>
    <property type="match status" value="1"/>
</dbReference>
<evidence type="ECO:0000313" key="3">
    <source>
        <dbReference type="EMBL" id="SDL93081.1"/>
    </source>
</evidence>
<sequence length="283" mass="31463">MQILRVFNNNVVLARGGEGEVVVTGRGVGFGARRGDVVDDAKVARVFVPSDGRDPDHSAEMLAHLPEHRIAQVTAALEAVGAPEQLRDKLTLITAIADHLEYASWRARTGEEATYLLRSEVINLYPREWDLSVRLLAEVNRRQPADAQLPDAEATALALHLVNAGFATGDLSDTYRMTGIIQQMLEVVEAELGEALDMASISVARFITHVRYLFVRLTRNQQLDHAHSPLTRQLVDAYPREIACARKIAAVVELRFDTALTEDEILYLGLHIVRLGETERKKK</sequence>
<evidence type="ECO:0000313" key="4">
    <source>
        <dbReference type="Proteomes" id="UP000199350"/>
    </source>
</evidence>
<dbReference type="GO" id="GO:0003723">
    <property type="term" value="F:RNA binding"/>
    <property type="evidence" value="ECO:0007669"/>
    <property type="project" value="InterPro"/>
</dbReference>
<dbReference type="InterPro" id="IPR036650">
    <property type="entry name" value="CAT_RNA-bd_dom_sf"/>
</dbReference>
<dbReference type="PANTHER" id="PTHR30185">
    <property type="entry name" value="CRYPTIC BETA-GLUCOSIDE BGL OPERON ANTITERMINATOR"/>
    <property type="match status" value="1"/>
</dbReference>
<dbReference type="GO" id="GO:0006355">
    <property type="term" value="P:regulation of DNA-templated transcription"/>
    <property type="evidence" value="ECO:0007669"/>
    <property type="project" value="InterPro"/>
</dbReference>
<dbReference type="SMART" id="SM01061">
    <property type="entry name" value="CAT_RBD"/>
    <property type="match status" value="1"/>
</dbReference>
<dbReference type="EMBL" id="LT629700">
    <property type="protein sequence ID" value="SDL93081.1"/>
    <property type="molecule type" value="Genomic_DNA"/>
</dbReference>
<keyword evidence="4" id="KW-1185">Reference proteome</keyword>
<organism evidence="3 4">
    <name type="scientific">Corynebacterium mycetoides</name>
    <dbReference type="NCBI Taxonomy" id="38302"/>
    <lineage>
        <taxon>Bacteria</taxon>
        <taxon>Bacillati</taxon>
        <taxon>Actinomycetota</taxon>
        <taxon>Actinomycetes</taxon>
        <taxon>Mycobacteriales</taxon>
        <taxon>Corynebacteriaceae</taxon>
        <taxon>Corynebacterium</taxon>
    </lineage>
</organism>
<name>A0A1G9P3G1_9CORY</name>
<feature type="domain" description="PRD" evidence="2">
    <location>
        <begin position="172"/>
        <end position="282"/>
    </location>
</feature>
<dbReference type="PROSITE" id="PS51372">
    <property type="entry name" value="PRD_2"/>
    <property type="match status" value="2"/>
</dbReference>
<accession>A0A1G9P3G1</accession>
<dbReference type="InterPro" id="IPR004341">
    <property type="entry name" value="CAT_RNA-bd_dom"/>
</dbReference>
<dbReference type="InterPro" id="IPR050661">
    <property type="entry name" value="BglG_antiterminators"/>
</dbReference>
<dbReference type="STRING" id="38302.SAMN04488535_1291"/>
<protein>
    <submittedName>
        <fullName evidence="3">Transcriptional antiterminator, BglG family</fullName>
    </submittedName>
</protein>
<dbReference type="InterPro" id="IPR036634">
    <property type="entry name" value="PRD_sf"/>
</dbReference>
<dbReference type="PANTHER" id="PTHR30185:SF15">
    <property type="entry name" value="CRYPTIC BETA-GLUCOSIDE BGL OPERON ANTITERMINATOR"/>
    <property type="match status" value="1"/>
</dbReference>
<dbReference type="OrthoDB" id="9813552at2"/>
<reference evidence="4" key="1">
    <citation type="submission" date="2016-10" db="EMBL/GenBank/DDBJ databases">
        <authorList>
            <person name="Varghese N."/>
            <person name="Submissions S."/>
        </authorList>
    </citation>
    <scope>NUCLEOTIDE SEQUENCE [LARGE SCALE GENOMIC DNA]</scope>
    <source>
        <strain evidence="4">DSM 20632</strain>
    </source>
</reference>
<dbReference type="RefSeq" id="WP_092150226.1">
    <property type="nucleotide sequence ID" value="NZ_LT629700.1"/>
</dbReference>
<dbReference type="Pfam" id="PF03123">
    <property type="entry name" value="CAT_RBD"/>
    <property type="match status" value="1"/>
</dbReference>
<feature type="domain" description="PRD" evidence="2">
    <location>
        <begin position="64"/>
        <end position="171"/>
    </location>
</feature>
<evidence type="ECO:0000256" key="1">
    <source>
        <dbReference type="ARBA" id="ARBA00022737"/>
    </source>
</evidence>
<dbReference type="Pfam" id="PF00874">
    <property type="entry name" value="PRD"/>
    <property type="match status" value="2"/>
</dbReference>
<dbReference type="SUPFAM" id="SSF63520">
    <property type="entry name" value="PTS-regulatory domain, PRD"/>
    <property type="match status" value="2"/>
</dbReference>
<dbReference type="Gene3D" id="1.10.1790.10">
    <property type="entry name" value="PRD domain"/>
    <property type="match status" value="2"/>
</dbReference>
<dbReference type="Proteomes" id="UP000199350">
    <property type="component" value="Chromosome I"/>
</dbReference>
<keyword evidence="1" id="KW-0677">Repeat</keyword>
<dbReference type="InterPro" id="IPR011608">
    <property type="entry name" value="PRD"/>
</dbReference>
<dbReference type="AlphaFoldDB" id="A0A1G9P3G1"/>